<organism evidence="1 2">
    <name type="scientific">Candidatus Nitrosarchaeum limnium BG20</name>
    <dbReference type="NCBI Taxonomy" id="859192"/>
    <lineage>
        <taxon>Archaea</taxon>
        <taxon>Nitrososphaerota</taxon>
        <taxon>Nitrososphaeria</taxon>
        <taxon>Nitrosopumilales</taxon>
        <taxon>Nitrosopumilaceae</taxon>
        <taxon>Nitrosarchaeum</taxon>
    </lineage>
</organism>
<evidence type="ECO:0000313" key="2">
    <source>
        <dbReference type="Proteomes" id="UP000014065"/>
    </source>
</evidence>
<keyword evidence="2" id="KW-1185">Reference proteome</keyword>
<evidence type="ECO:0000313" key="1">
    <source>
        <dbReference type="EMBL" id="EPA06868.1"/>
    </source>
</evidence>
<proteinExistence type="predicted"/>
<accession>S2E815</accession>
<dbReference type="Proteomes" id="UP000014065">
    <property type="component" value="Unassembled WGS sequence"/>
</dbReference>
<dbReference type="AlphaFoldDB" id="S2E815"/>
<reference evidence="1 2" key="1">
    <citation type="journal article" date="2012" name="J. Bacteriol.">
        <title>Genome Sequence of "Candidatus Nitrosoarchaeum limnia" BG20, a Low-Salinity Ammonia-Oxidizing Archaeon from the San Francisco Bay Estuary.</title>
        <authorList>
            <person name="Mosier A.C."/>
            <person name="Allen E.E."/>
            <person name="Kim M."/>
            <person name="Ferriera S."/>
            <person name="Francis C.A."/>
        </authorList>
    </citation>
    <scope>NUCLEOTIDE SEQUENCE [LARGE SCALE GENOMIC DNA]</scope>
    <source>
        <strain evidence="1 2">BG20</strain>
    </source>
</reference>
<dbReference type="RefSeq" id="WP_010189370.1">
    <property type="nucleotide sequence ID" value="NZ_AHJG01000002.1"/>
</dbReference>
<name>S2E815_9ARCH</name>
<sequence>MTQKLNLVKISKRTSLKIADHKEISERLYNAIWICKVGNLSETEALDFINSGELGYYEQTEQEITNNVKVPITITRTTYYKYKSFLESPEYQTKQVFKLFRDEYVTEIIQRFKFFKTLEAESLRSLKQETDPYKKQLIINGIFKNSPFTTSLMDEVFHMLKYKKMPFSQNEQTQRILEEQK</sequence>
<comment type="caution">
    <text evidence="1">The sequence shown here is derived from an EMBL/GenBank/DDBJ whole genome shotgun (WGS) entry which is preliminary data.</text>
</comment>
<protein>
    <submittedName>
        <fullName evidence="1">Uncharacterized protein</fullName>
    </submittedName>
</protein>
<dbReference type="EMBL" id="AHJG01000002">
    <property type="protein sequence ID" value="EPA06868.1"/>
    <property type="molecule type" value="Genomic_DNA"/>
</dbReference>
<gene>
    <name evidence="1" type="ORF">BG20_I1448</name>
</gene>